<organism evidence="2 3">
    <name type="scientific">Haloactinopolyspora alba</name>
    <dbReference type="NCBI Taxonomy" id="648780"/>
    <lineage>
        <taxon>Bacteria</taxon>
        <taxon>Bacillati</taxon>
        <taxon>Actinomycetota</taxon>
        <taxon>Actinomycetes</taxon>
        <taxon>Jiangellales</taxon>
        <taxon>Jiangellaceae</taxon>
        <taxon>Haloactinopolyspora</taxon>
    </lineage>
</organism>
<sequence>MEPWVAALCEQLGVPVDDVDVGAILELAKDAAHQVERPAAPVTAFVAGYAAALKGGGQAAVAASVGTASELAWSWNAGPDPSTPTLS</sequence>
<reference evidence="2 3" key="1">
    <citation type="submission" date="2018-03" db="EMBL/GenBank/DDBJ databases">
        <title>Genomic Encyclopedia of Archaeal and Bacterial Type Strains, Phase II (KMG-II): from individual species to whole genera.</title>
        <authorList>
            <person name="Goeker M."/>
        </authorList>
    </citation>
    <scope>NUCLEOTIDE SEQUENCE [LARGE SCALE GENOMIC DNA]</scope>
    <source>
        <strain evidence="2 3">DSM 45211</strain>
    </source>
</reference>
<proteinExistence type="predicted"/>
<name>A0A2P8E6W2_9ACTN</name>
<comment type="caution">
    <text evidence="2">The sequence shown here is derived from an EMBL/GenBank/DDBJ whole genome shotgun (WGS) entry which is preliminary data.</text>
</comment>
<feature type="domain" description="DUF6457" evidence="1">
    <location>
        <begin position="1"/>
        <end position="77"/>
    </location>
</feature>
<evidence type="ECO:0000259" key="1">
    <source>
        <dbReference type="Pfam" id="PF20058"/>
    </source>
</evidence>
<evidence type="ECO:0000313" key="3">
    <source>
        <dbReference type="Proteomes" id="UP000243528"/>
    </source>
</evidence>
<dbReference type="AlphaFoldDB" id="A0A2P8E6W2"/>
<evidence type="ECO:0000313" key="2">
    <source>
        <dbReference type="EMBL" id="PSL05209.1"/>
    </source>
</evidence>
<accession>A0A2P8E6W2</accession>
<gene>
    <name evidence="2" type="ORF">CLV30_10475</name>
</gene>
<dbReference type="EMBL" id="PYGE01000004">
    <property type="protein sequence ID" value="PSL05209.1"/>
    <property type="molecule type" value="Genomic_DNA"/>
</dbReference>
<dbReference type="InterPro" id="IPR045598">
    <property type="entry name" value="DUF6457"/>
</dbReference>
<protein>
    <recommendedName>
        <fullName evidence="1">DUF6457 domain-containing protein</fullName>
    </recommendedName>
</protein>
<keyword evidence="3" id="KW-1185">Reference proteome</keyword>
<dbReference type="Proteomes" id="UP000243528">
    <property type="component" value="Unassembled WGS sequence"/>
</dbReference>
<dbReference type="Pfam" id="PF20058">
    <property type="entry name" value="DUF6457"/>
    <property type="match status" value="1"/>
</dbReference>